<keyword evidence="3" id="KW-1185">Reference proteome</keyword>
<dbReference type="RefSeq" id="WP_320288993.1">
    <property type="nucleotide sequence ID" value="NZ_JAVIIW010000023.1"/>
</dbReference>
<organism evidence="2 3">
    <name type="scientific">Mesorhizobium album</name>
    <dbReference type="NCBI Taxonomy" id="3072314"/>
    <lineage>
        <taxon>Bacteria</taxon>
        <taxon>Pseudomonadati</taxon>
        <taxon>Pseudomonadota</taxon>
        <taxon>Alphaproteobacteria</taxon>
        <taxon>Hyphomicrobiales</taxon>
        <taxon>Phyllobacteriaceae</taxon>
        <taxon>Mesorhizobium</taxon>
    </lineage>
</organism>
<evidence type="ECO:0000313" key="2">
    <source>
        <dbReference type="EMBL" id="MDX8480681.1"/>
    </source>
</evidence>
<dbReference type="Proteomes" id="UP001287059">
    <property type="component" value="Unassembled WGS sequence"/>
</dbReference>
<reference evidence="2 3" key="1">
    <citation type="submission" date="2023-08" db="EMBL/GenBank/DDBJ databases">
        <title>Implementing the SeqCode for naming new Mesorhizobium species isolated from Vachellia karroo root nodules.</title>
        <authorList>
            <person name="Van Lill M."/>
        </authorList>
    </citation>
    <scope>NUCLEOTIDE SEQUENCE [LARGE SCALE GENOMIC DNA]</scope>
    <source>
        <strain evidence="2 3">VK24D</strain>
    </source>
</reference>
<dbReference type="Gene3D" id="1.10.150.690">
    <property type="entry name" value="DUF2063"/>
    <property type="match status" value="1"/>
</dbReference>
<sequence>MQGLAERQQDFAMALLDAARATPPGLVGPDGLPSPRRFAVYRNNVVAGLIETLKENYPAVHRIVGDEFFRAMAGQFTTTHPPRSPIMLGYGAGFPEFIDGFEPAATLPYLADVARIERAWIEAYHAADAEPLTAADLLAIDQDRLAQVRLALHPSLRVTQSRFPALAIWRMNIAGGEPAYVDLDAGGEDALIIRPGAEVRVHQIPMGAAALVTCLGAGRPVVAAAIAALEVTIDFDLSATLAGLIEAGAFIGWSLEQEAGGEPS</sequence>
<comment type="caution">
    <text evidence="2">The sequence shown here is derived from an EMBL/GenBank/DDBJ whole genome shotgun (WGS) entry which is preliminary data.</text>
</comment>
<dbReference type="Pfam" id="PF09836">
    <property type="entry name" value="DUF2063"/>
    <property type="match status" value="1"/>
</dbReference>
<dbReference type="EMBL" id="JAVIIW010000023">
    <property type="protein sequence ID" value="MDX8480681.1"/>
    <property type="molecule type" value="Genomic_DNA"/>
</dbReference>
<dbReference type="InterPro" id="IPR018640">
    <property type="entry name" value="DUF2063"/>
</dbReference>
<proteinExistence type="predicted"/>
<dbReference type="GO" id="GO:0003677">
    <property type="term" value="F:DNA binding"/>
    <property type="evidence" value="ECO:0007669"/>
    <property type="project" value="UniProtKB-KW"/>
</dbReference>
<dbReference type="InterPro" id="IPR044922">
    <property type="entry name" value="DUF2063_N_sf"/>
</dbReference>
<name>A0ABU4Y1V5_9HYPH</name>
<accession>A0ABU4Y1V5</accession>
<evidence type="ECO:0000259" key="1">
    <source>
        <dbReference type="Pfam" id="PF09836"/>
    </source>
</evidence>
<feature type="domain" description="Putative DNA-binding" evidence="1">
    <location>
        <begin position="7"/>
        <end position="98"/>
    </location>
</feature>
<gene>
    <name evidence="2" type="ORF">RFN28_19740</name>
</gene>
<protein>
    <submittedName>
        <fullName evidence="2">DNA-binding domain-containing protein</fullName>
    </submittedName>
</protein>
<keyword evidence="2" id="KW-0238">DNA-binding</keyword>
<evidence type="ECO:0000313" key="3">
    <source>
        <dbReference type="Proteomes" id="UP001287059"/>
    </source>
</evidence>